<dbReference type="InterPro" id="IPR019489">
    <property type="entry name" value="Clp_ATPase_C"/>
</dbReference>
<dbReference type="PANTHER" id="PTHR11638">
    <property type="entry name" value="ATP-DEPENDENT CLP PROTEASE"/>
    <property type="match status" value="1"/>
</dbReference>
<accession>A0A9W8AXH1</accession>
<reference evidence="7" key="1">
    <citation type="submission" date="2022-07" db="EMBL/GenBank/DDBJ databases">
        <title>Phylogenomic reconstructions and comparative analyses of Kickxellomycotina fungi.</title>
        <authorList>
            <person name="Reynolds N.K."/>
            <person name="Stajich J.E."/>
            <person name="Barry K."/>
            <person name="Grigoriev I.V."/>
            <person name="Crous P."/>
            <person name="Smith M.E."/>
        </authorList>
    </citation>
    <scope>NUCLEOTIDE SEQUENCE</scope>
    <source>
        <strain evidence="7">RSA 567</strain>
    </source>
</reference>
<dbReference type="OrthoDB" id="18170at2759"/>
<evidence type="ECO:0000259" key="5">
    <source>
        <dbReference type="SMART" id="SM00382"/>
    </source>
</evidence>
<evidence type="ECO:0000259" key="6">
    <source>
        <dbReference type="SMART" id="SM01086"/>
    </source>
</evidence>
<dbReference type="InterPro" id="IPR036770">
    <property type="entry name" value="Ankyrin_rpt-contain_sf"/>
</dbReference>
<dbReference type="Pfam" id="PF10431">
    <property type="entry name" value="ClpB_D2-small"/>
    <property type="match status" value="1"/>
</dbReference>
<dbReference type="GO" id="GO:0016887">
    <property type="term" value="F:ATP hydrolysis activity"/>
    <property type="evidence" value="ECO:0007669"/>
    <property type="project" value="InterPro"/>
</dbReference>
<dbReference type="Gene3D" id="1.10.8.60">
    <property type="match status" value="1"/>
</dbReference>
<dbReference type="InterPro" id="IPR003959">
    <property type="entry name" value="ATPase_AAA_core"/>
</dbReference>
<name>A0A9W8AXH1_9FUNG</name>
<protein>
    <recommendedName>
        <fullName evidence="9">P-loop containing nucleoside triphosphate hydrolase protein</fullName>
    </recommendedName>
</protein>
<evidence type="ECO:0008006" key="9">
    <source>
        <dbReference type="Google" id="ProtNLM"/>
    </source>
</evidence>
<dbReference type="SUPFAM" id="SSF52540">
    <property type="entry name" value="P-loop containing nucleoside triphosphate hydrolases"/>
    <property type="match status" value="1"/>
</dbReference>
<feature type="repeat" description="ANK" evidence="3">
    <location>
        <begin position="162"/>
        <end position="194"/>
    </location>
</feature>
<feature type="compositionally biased region" description="Low complexity" evidence="4">
    <location>
        <begin position="127"/>
        <end position="136"/>
    </location>
</feature>
<sequence>MHRFLFGRSSLWSKPSAHGKFWSGSPLYGARVLRPISIGPFISARPYAPRALRWGLLAAVAGAAGYYLWNHTPIAPPNWYSRGPGLGAIHAHGEVTTSRDLCMLVLHNDLQGVARYLATHTMCESANNTTSASKTSRPGPNDQPVDEDARRRCQLVNARHPLGWTPLLVACANGNTAMVQYLLSQGADPNLQDEYTFDTKSTSFGQLRELFMVREREFCTQIYPSAPTAGFSPLHYACALSNADVILALLQAGADPRVQDMHDHLCKDYLDDDHPQYHELVQAMAEHETKLVVEQRRRDKELRKRFPLEQQLKQVIVGQLAPINAVASAIRRRENGWHDEDRPLVFLFLGSSGVGKTELAKQVARYIHKDDKSAFIRVDMSEFQSKHEVAKFIGSPPGYVGYEEGGQLTDKLSKCPNAVVLLDEVEKAHPDVLTIMLQVFDEGRLTDGKGQTVTCKDAIFILTSNLAQHEIADEAEALRTEAQDRGEVAGFNDELTSLSKRFVNQTIYPILRAHFQRDEFLGRINETLFFLPFNRAELHQIVRQELTRWTSKAQARHNITLTWSDDVVNVLSEGYNIRYGARSIKHEVEKRVVNQIAKAHELDEIEEGSTVHLYEENNSIRLKITTPKPTKKGLFGFS</sequence>
<evidence type="ECO:0000256" key="3">
    <source>
        <dbReference type="PROSITE-ProRule" id="PRU00023"/>
    </source>
</evidence>
<keyword evidence="2" id="KW-0067">ATP-binding</keyword>
<dbReference type="Pfam" id="PF00023">
    <property type="entry name" value="Ank"/>
    <property type="match status" value="2"/>
</dbReference>
<evidence type="ECO:0000256" key="4">
    <source>
        <dbReference type="SAM" id="MobiDB-lite"/>
    </source>
</evidence>
<keyword evidence="8" id="KW-1185">Reference proteome</keyword>
<comment type="caution">
    <text evidence="7">The sequence shown here is derived from an EMBL/GenBank/DDBJ whole genome shotgun (WGS) entry which is preliminary data.</text>
</comment>
<feature type="repeat" description="ANK" evidence="3">
    <location>
        <begin position="229"/>
        <end position="261"/>
    </location>
</feature>
<dbReference type="SMART" id="SM00382">
    <property type="entry name" value="AAA"/>
    <property type="match status" value="1"/>
</dbReference>
<dbReference type="InterPro" id="IPR027417">
    <property type="entry name" value="P-loop_NTPase"/>
</dbReference>
<keyword evidence="1" id="KW-0547">Nucleotide-binding</keyword>
<evidence type="ECO:0000313" key="8">
    <source>
        <dbReference type="Proteomes" id="UP001151582"/>
    </source>
</evidence>
<evidence type="ECO:0000256" key="1">
    <source>
        <dbReference type="ARBA" id="ARBA00022741"/>
    </source>
</evidence>
<feature type="domain" description="AAA+ ATPase" evidence="5">
    <location>
        <begin position="342"/>
        <end position="487"/>
    </location>
</feature>
<gene>
    <name evidence="7" type="ORF">H4R34_005195</name>
</gene>
<evidence type="ECO:0000313" key="7">
    <source>
        <dbReference type="EMBL" id="KAJ1973087.1"/>
    </source>
</evidence>
<feature type="domain" description="Clp ATPase C-terminal" evidence="6">
    <location>
        <begin position="533"/>
        <end position="622"/>
    </location>
</feature>
<dbReference type="PANTHER" id="PTHR11638:SF93">
    <property type="entry name" value="MITOCHONDRIAL DISAGGREGASE"/>
    <property type="match status" value="1"/>
</dbReference>
<keyword evidence="3" id="KW-0040">ANK repeat</keyword>
<dbReference type="InterPro" id="IPR050130">
    <property type="entry name" value="ClpA_ClpB"/>
</dbReference>
<dbReference type="InterPro" id="IPR001270">
    <property type="entry name" value="ClpA/B"/>
</dbReference>
<dbReference type="Proteomes" id="UP001151582">
    <property type="component" value="Unassembled WGS sequence"/>
</dbReference>
<organism evidence="7 8">
    <name type="scientific">Dimargaris verticillata</name>
    <dbReference type="NCBI Taxonomy" id="2761393"/>
    <lineage>
        <taxon>Eukaryota</taxon>
        <taxon>Fungi</taxon>
        <taxon>Fungi incertae sedis</taxon>
        <taxon>Zoopagomycota</taxon>
        <taxon>Kickxellomycotina</taxon>
        <taxon>Dimargaritomycetes</taxon>
        <taxon>Dimargaritales</taxon>
        <taxon>Dimargaritaceae</taxon>
        <taxon>Dimargaris</taxon>
    </lineage>
</organism>
<dbReference type="SUPFAM" id="SSF48403">
    <property type="entry name" value="Ankyrin repeat"/>
    <property type="match status" value="1"/>
</dbReference>
<dbReference type="InterPro" id="IPR003593">
    <property type="entry name" value="AAA+_ATPase"/>
</dbReference>
<dbReference type="CDD" id="cd19499">
    <property type="entry name" value="RecA-like_ClpB_Hsp104-like"/>
    <property type="match status" value="1"/>
</dbReference>
<proteinExistence type="predicted"/>
<dbReference type="GO" id="GO:0005739">
    <property type="term" value="C:mitochondrion"/>
    <property type="evidence" value="ECO:0007669"/>
    <property type="project" value="TreeGrafter"/>
</dbReference>
<dbReference type="Gene3D" id="1.25.40.20">
    <property type="entry name" value="Ankyrin repeat-containing domain"/>
    <property type="match status" value="1"/>
</dbReference>
<dbReference type="AlphaFoldDB" id="A0A9W8AXH1"/>
<dbReference type="PRINTS" id="PR00300">
    <property type="entry name" value="CLPPROTEASEA"/>
</dbReference>
<feature type="region of interest" description="Disordered" evidence="4">
    <location>
        <begin position="127"/>
        <end position="147"/>
    </location>
</feature>
<dbReference type="SMART" id="SM00248">
    <property type="entry name" value="ANK"/>
    <property type="match status" value="2"/>
</dbReference>
<dbReference type="PROSITE" id="PS50297">
    <property type="entry name" value="ANK_REP_REGION"/>
    <property type="match status" value="2"/>
</dbReference>
<dbReference type="PROSITE" id="PS50088">
    <property type="entry name" value="ANK_REPEAT"/>
    <property type="match status" value="2"/>
</dbReference>
<evidence type="ECO:0000256" key="2">
    <source>
        <dbReference type="ARBA" id="ARBA00022840"/>
    </source>
</evidence>
<dbReference type="Gene3D" id="3.40.50.300">
    <property type="entry name" value="P-loop containing nucleotide triphosphate hydrolases"/>
    <property type="match status" value="1"/>
</dbReference>
<dbReference type="InterPro" id="IPR002110">
    <property type="entry name" value="Ankyrin_rpt"/>
</dbReference>
<dbReference type="GO" id="GO:0005524">
    <property type="term" value="F:ATP binding"/>
    <property type="evidence" value="ECO:0007669"/>
    <property type="project" value="UniProtKB-KW"/>
</dbReference>
<dbReference type="SMART" id="SM01086">
    <property type="entry name" value="ClpB_D2-small"/>
    <property type="match status" value="1"/>
</dbReference>
<dbReference type="EMBL" id="JANBQB010000895">
    <property type="protein sequence ID" value="KAJ1973087.1"/>
    <property type="molecule type" value="Genomic_DNA"/>
</dbReference>
<dbReference type="Pfam" id="PF07724">
    <property type="entry name" value="AAA_2"/>
    <property type="match status" value="1"/>
</dbReference>
<dbReference type="GO" id="GO:0034605">
    <property type="term" value="P:cellular response to heat"/>
    <property type="evidence" value="ECO:0007669"/>
    <property type="project" value="TreeGrafter"/>
</dbReference>